<evidence type="ECO:0000256" key="2">
    <source>
        <dbReference type="ARBA" id="ARBA00006369"/>
    </source>
</evidence>
<keyword evidence="8" id="KW-1185">Reference proteome</keyword>
<keyword evidence="3" id="KW-0690">Ribosome biogenesis</keyword>
<keyword evidence="5" id="KW-0175">Coiled coil</keyword>
<reference evidence="7" key="1">
    <citation type="submission" date="2021-01" db="EMBL/GenBank/DDBJ databases">
        <authorList>
            <consortium name="Genoscope - CEA"/>
            <person name="William W."/>
        </authorList>
    </citation>
    <scope>NUCLEOTIDE SEQUENCE</scope>
</reference>
<dbReference type="PANTHER" id="PTHR13634:SF0">
    <property type="entry name" value="RIBOSOME BIOGENESIS PROTEIN BRX1 HOMOLOG"/>
    <property type="match status" value="1"/>
</dbReference>
<evidence type="ECO:0000313" key="8">
    <source>
        <dbReference type="Proteomes" id="UP000688137"/>
    </source>
</evidence>
<evidence type="ECO:0000256" key="5">
    <source>
        <dbReference type="SAM" id="Coils"/>
    </source>
</evidence>
<dbReference type="Proteomes" id="UP000688137">
    <property type="component" value="Unassembled WGS sequence"/>
</dbReference>
<dbReference type="GO" id="GO:0005730">
    <property type="term" value="C:nucleolus"/>
    <property type="evidence" value="ECO:0007669"/>
    <property type="project" value="UniProtKB-SubCell"/>
</dbReference>
<dbReference type="AlphaFoldDB" id="A0A8S1K334"/>
<dbReference type="InterPro" id="IPR026532">
    <property type="entry name" value="BRX1"/>
</dbReference>
<dbReference type="OMA" id="YRHRHLM"/>
<dbReference type="EMBL" id="CAJJDM010000009">
    <property type="protein sequence ID" value="CAD8048117.1"/>
    <property type="molecule type" value="Genomic_DNA"/>
</dbReference>
<protein>
    <recommendedName>
        <fullName evidence="6">Brix domain-containing protein</fullName>
    </recommendedName>
</protein>
<comment type="similarity">
    <text evidence="2">Belongs to the BRX1 family.</text>
</comment>
<dbReference type="FunFam" id="3.40.50.10480:FF:000009">
    <property type="entry name" value="Ribosome biogenesis protein, putative"/>
    <property type="match status" value="1"/>
</dbReference>
<dbReference type="PROSITE" id="PS50833">
    <property type="entry name" value="BRIX"/>
    <property type="match status" value="1"/>
</dbReference>
<name>A0A8S1K334_PARPR</name>
<dbReference type="PANTHER" id="PTHR13634">
    <property type="entry name" value="RIBOSOME BIOGENESIS PROTEIN BRIX"/>
    <property type="match status" value="1"/>
</dbReference>
<feature type="coiled-coil region" evidence="5">
    <location>
        <begin position="246"/>
        <end position="280"/>
    </location>
</feature>
<sequence>MDIDNIFPNQKETRWVNKQRTLIVTSKNISDRIRQLFMDLHELLPHSKKETKLEKGDTSKQIKELCMQHSCRSFIYFEVHRKHELYLWIGRFPNGPSIKYYIENWHNCQDLKLTGNCMKGSRPILSFDGSFNEDPLMILQKELFIHAINVPKHHPKSAPCCDRVFSFIKESPDNNNIWIRNYEIQYEKAGKEIIKNQLVEIGPRLVLKPIIILEGCIQGAQLWKDTAYITQAKVRLEKKLEIKKEKDFANKKQQKKEKMLSKLETQIDEIENIFDRGQEQDQNEDFVTEDSNVDLDQFEEVQ</sequence>
<keyword evidence="4" id="KW-0539">Nucleus</keyword>
<dbReference type="InterPro" id="IPR007109">
    <property type="entry name" value="Brix"/>
</dbReference>
<accession>A0A8S1K334</accession>
<evidence type="ECO:0000313" key="7">
    <source>
        <dbReference type="EMBL" id="CAD8048117.1"/>
    </source>
</evidence>
<evidence type="ECO:0000259" key="6">
    <source>
        <dbReference type="PROSITE" id="PS50833"/>
    </source>
</evidence>
<dbReference type="GO" id="GO:0006364">
    <property type="term" value="P:rRNA processing"/>
    <property type="evidence" value="ECO:0007669"/>
    <property type="project" value="InterPro"/>
</dbReference>
<proteinExistence type="inferred from homology"/>
<dbReference type="SMART" id="SM00879">
    <property type="entry name" value="Brix"/>
    <property type="match status" value="1"/>
</dbReference>
<comment type="subcellular location">
    <subcellularLocation>
        <location evidence="1">Nucleus</location>
        <location evidence="1">Nucleolus</location>
    </subcellularLocation>
</comment>
<evidence type="ECO:0000256" key="1">
    <source>
        <dbReference type="ARBA" id="ARBA00004604"/>
    </source>
</evidence>
<evidence type="ECO:0000256" key="4">
    <source>
        <dbReference type="ARBA" id="ARBA00023242"/>
    </source>
</evidence>
<comment type="caution">
    <text evidence="7">The sequence shown here is derived from an EMBL/GenBank/DDBJ whole genome shotgun (WGS) entry which is preliminary data.</text>
</comment>
<dbReference type="GO" id="GO:0000027">
    <property type="term" value="P:ribosomal large subunit assembly"/>
    <property type="evidence" value="ECO:0007669"/>
    <property type="project" value="UniProtKB-ARBA"/>
</dbReference>
<dbReference type="Pfam" id="PF04427">
    <property type="entry name" value="Brix"/>
    <property type="match status" value="1"/>
</dbReference>
<gene>
    <name evidence="7" type="ORF">PPRIM_AZ9-3.1.T0120327</name>
</gene>
<dbReference type="GO" id="GO:0019843">
    <property type="term" value="F:rRNA binding"/>
    <property type="evidence" value="ECO:0007669"/>
    <property type="project" value="InterPro"/>
</dbReference>
<evidence type="ECO:0000256" key="3">
    <source>
        <dbReference type="ARBA" id="ARBA00022517"/>
    </source>
</evidence>
<feature type="domain" description="Brix" evidence="6">
    <location>
        <begin position="19"/>
        <end position="218"/>
    </location>
</feature>
<organism evidence="7 8">
    <name type="scientific">Paramecium primaurelia</name>
    <dbReference type="NCBI Taxonomy" id="5886"/>
    <lineage>
        <taxon>Eukaryota</taxon>
        <taxon>Sar</taxon>
        <taxon>Alveolata</taxon>
        <taxon>Ciliophora</taxon>
        <taxon>Intramacronucleata</taxon>
        <taxon>Oligohymenophorea</taxon>
        <taxon>Peniculida</taxon>
        <taxon>Parameciidae</taxon>
        <taxon>Paramecium</taxon>
    </lineage>
</organism>